<dbReference type="SUPFAM" id="SSF56752">
    <property type="entry name" value="D-aminoacid aminotransferase-like PLP-dependent enzymes"/>
    <property type="match status" value="1"/>
</dbReference>
<sequence>MSFSTLFSHLGTSVYAAWHCQFEDAAADGLCVALGDPVHTLSADQPTSVISALSQAELWAQTGLTVAGWVAYEAATAFDESLNVCEAKAGQPLAVFSAFSPDQIVRIKTDELAQCLLDPESTALSPWVDVHNMDWFENRFEAIRHAIEAGEFYQINLTTRLQASVQSPHNFSAFALFAKLFLAQPARYSAYLKHDGGAVLSLSPELFFSWHADQLLAQPMKGTRQSRTGKGSLRDSSKDLAENVMIVDLLRNDLSRICEPGTVQVRSLFDIMHLPTVEQMTSTIAGRTRPGTGVVDVFKALFPCGSVTGAPKRQSMLRIAQWESTPRGVYCGAMGVMSPGGRVVFNVPIRTVSWFENTQVLTYGVGSGVTWYSELRAEKAEWWQKTAFLRQATTDFCLLETLRLHNGQWSDQALHLGRMQESARCFGWLWPAQTIDQTLMKVAGNNPSGTFRARWLLDAQAGFSIELGPMPAVVNQVQLRLADRPLKLRGPFVKHKTTWRPHYDWPQHQPSDFDTVLWDEEGNLAECCRGNLVIELDEGLRTPAMAAPEDCNLLPGVYRQRLLGDNKVTEEVLSLGCLARAKTVWFVNSLRQWVSVARVLDVQDRVLFSADTSFEESTEKKG</sequence>
<protein>
    <submittedName>
        <fullName evidence="2">Aminodeoxychorismate synthase, component I</fullName>
    </submittedName>
</protein>
<evidence type="ECO:0000313" key="2">
    <source>
        <dbReference type="EMBL" id="GLR26254.1"/>
    </source>
</evidence>
<dbReference type="InterPro" id="IPR015890">
    <property type="entry name" value="Chorismate_C"/>
</dbReference>
<dbReference type="EMBL" id="BSOJ01000012">
    <property type="protein sequence ID" value="GLR26254.1"/>
    <property type="molecule type" value="Genomic_DNA"/>
</dbReference>
<evidence type="ECO:0000259" key="1">
    <source>
        <dbReference type="Pfam" id="PF00425"/>
    </source>
</evidence>
<comment type="caution">
    <text evidence="2">The sequence shown here is derived from an EMBL/GenBank/DDBJ whole genome shotgun (WGS) entry which is preliminary data.</text>
</comment>
<dbReference type="InterPro" id="IPR001544">
    <property type="entry name" value="Aminotrans_IV"/>
</dbReference>
<dbReference type="InterPro" id="IPR019999">
    <property type="entry name" value="Anth_synth_I-like"/>
</dbReference>
<dbReference type="Pfam" id="PF00425">
    <property type="entry name" value="Chorismate_bind"/>
    <property type="match status" value="1"/>
</dbReference>
<reference evidence="3" key="1">
    <citation type="journal article" date="2019" name="Int. J. Syst. Evol. Microbiol.">
        <title>The Global Catalogue of Microorganisms (GCM) 10K type strain sequencing project: providing services to taxonomists for standard genome sequencing and annotation.</title>
        <authorList>
            <consortium name="The Broad Institute Genomics Platform"/>
            <consortium name="The Broad Institute Genome Sequencing Center for Infectious Disease"/>
            <person name="Wu L."/>
            <person name="Ma J."/>
        </authorList>
    </citation>
    <scope>NUCLEOTIDE SEQUENCE [LARGE SCALE GENOMIC DNA]</scope>
    <source>
        <strain evidence="3">NBRC 105857</strain>
    </source>
</reference>
<feature type="domain" description="Chorismate-utilising enzyme C-terminal" evidence="1">
    <location>
        <begin position="136"/>
        <end position="385"/>
    </location>
</feature>
<dbReference type="Proteomes" id="UP001156664">
    <property type="component" value="Unassembled WGS sequence"/>
</dbReference>
<gene>
    <name evidence="2" type="ORF">GCM10007875_13420</name>
</gene>
<dbReference type="Gene3D" id="3.20.10.10">
    <property type="entry name" value="D-amino Acid Aminotransferase, subunit A, domain 2"/>
    <property type="match status" value="1"/>
</dbReference>
<dbReference type="PRINTS" id="PR00095">
    <property type="entry name" value="ANTSNTHASEI"/>
</dbReference>
<keyword evidence="3" id="KW-1185">Reference proteome</keyword>
<dbReference type="InterPro" id="IPR043131">
    <property type="entry name" value="BCAT-like_N"/>
</dbReference>
<dbReference type="InterPro" id="IPR043132">
    <property type="entry name" value="BCAT-like_C"/>
</dbReference>
<dbReference type="Gene3D" id="3.60.120.10">
    <property type="entry name" value="Anthranilate synthase"/>
    <property type="match status" value="1"/>
</dbReference>
<dbReference type="InterPro" id="IPR036038">
    <property type="entry name" value="Aminotransferase-like"/>
</dbReference>
<dbReference type="Pfam" id="PF01063">
    <property type="entry name" value="Aminotran_4"/>
    <property type="match status" value="1"/>
</dbReference>
<organism evidence="2 3">
    <name type="scientific">Limnobacter litoralis</name>
    <dbReference type="NCBI Taxonomy" id="481366"/>
    <lineage>
        <taxon>Bacteria</taxon>
        <taxon>Pseudomonadati</taxon>
        <taxon>Pseudomonadota</taxon>
        <taxon>Betaproteobacteria</taxon>
        <taxon>Burkholderiales</taxon>
        <taxon>Burkholderiaceae</taxon>
        <taxon>Limnobacter</taxon>
    </lineage>
</organism>
<dbReference type="SUPFAM" id="SSF56322">
    <property type="entry name" value="ADC synthase"/>
    <property type="match status" value="1"/>
</dbReference>
<name>A0ABQ5YU03_9BURK</name>
<dbReference type="PANTHER" id="PTHR11236:SF50">
    <property type="entry name" value="AMINODEOXYCHORISMATE SYNTHASE COMPONENT 1"/>
    <property type="match status" value="1"/>
</dbReference>
<dbReference type="InterPro" id="IPR005801">
    <property type="entry name" value="ADC_synthase"/>
</dbReference>
<dbReference type="PANTHER" id="PTHR11236">
    <property type="entry name" value="AMINOBENZOATE/ANTHRANILATE SYNTHASE"/>
    <property type="match status" value="1"/>
</dbReference>
<dbReference type="Gene3D" id="3.30.470.10">
    <property type="match status" value="1"/>
</dbReference>
<dbReference type="RefSeq" id="WP_284280760.1">
    <property type="nucleotide sequence ID" value="NZ_BSOJ01000012.1"/>
</dbReference>
<evidence type="ECO:0000313" key="3">
    <source>
        <dbReference type="Proteomes" id="UP001156664"/>
    </source>
</evidence>
<accession>A0ABQ5YU03</accession>
<proteinExistence type="predicted"/>